<dbReference type="GO" id="GO:0000287">
    <property type="term" value="F:magnesium ion binding"/>
    <property type="evidence" value="ECO:0007669"/>
    <property type="project" value="UniProtKB-UniRule"/>
</dbReference>
<evidence type="ECO:0000256" key="4">
    <source>
        <dbReference type="ARBA" id="ARBA00022801"/>
    </source>
</evidence>
<dbReference type="Pfam" id="PF01850">
    <property type="entry name" value="PIN"/>
    <property type="match status" value="1"/>
</dbReference>
<evidence type="ECO:0000259" key="7">
    <source>
        <dbReference type="Pfam" id="PF01850"/>
    </source>
</evidence>
<dbReference type="STRING" id="623281.SAMN05421747_11959"/>
<dbReference type="AlphaFoldDB" id="A0A1I1L9C7"/>
<dbReference type="GO" id="GO:0004540">
    <property type="term" value="F:RNA nuclease activity"/>
    <property type="evidence" value="ECO:0007669"/>
    <property type="project" value="InterPro"/>
</dbReference>
<dbReference type="InterPro" id="IPR022907">
    <property type="entry name" value="VapC_family"/>
</dbReference>
<dbReference type="EMBL" id="FOLL01000019">
    <property type="protein sequence ID" value="SFC69092.1"/>
    <property type="molecule type" value="Genomic_DNA"/>
</dbReference>
<evidence type="ECO:0000313" key="8">
    <source>
        <dbReference type="EMBL" id="SFC69092.1"/>
    </source>
</evidence>
<evidence type="ECO:0000256" key="2">
    <source>
        <dbReference type="ARBA" id="ARBA00022722"/>
    </source>
</evidence>
<keyword evidence="1 6" id="KW-1277">Toxin-antitoxin system</keyword>
<evidence type="ECO:0000313" key="9">
    <source>
        <dbReference type="Proteomes" id="UP000199577"/>
    </source>
</evidence>
<keyword evidence="9" id="KW-1185">Reference proteome</keyword>
<accession>A0A1I1L9C7</accession>
<feature type="binding site" evidence="6">
    <location>
        <position position="100"/>
    </location>
    <ligand>
        <name>Mg(2+)</name>
        <dbReference type="ChEBI" id="CHEBI:18420"/>
    </ligand>
</feature>
<keyword evidence="3 6" id="KW-0479">Metal-binding</keyword>
<proteinExistence type="inferred from homology"/>
<keyword evidence="2 6" id="KW-0540">Nuclease</keyword>
<feature type="binding site" evidence="6">
    <location>
        <position position="8"/>
    </location>
    <ligand>
        <name>Mg(2+)</name>
        <dbReference type="ChEBI" id="CHEBI:18420"/>
    </ligand>
</feature>
<keyword evidence="4 6" id="KW-0378">Hydrolase</keyword>
<name>A0A1I1L9C7_9SPHI</name>
<keyword evidence="5 6" id="KW-0460">Magnesium</keyword>
<dbReference type="RefSeq" id="WP_090974754.1">
    <property type="nucleotide sequence ID" value="NZ_FOLL01000019.1"/>
</dbReference>
<reference evidence="8 9" key="1">
    <citation type="submission" date="2016-10" db="EMBL/GenBank/DDBJ databases">
        <authorList>
            <person name="de Groot N.N."/>
        </authorList>
    </citation>
    <scope>NUCLEOTIDE SEQUENCE [LARGE SCALE GENOMIC DNA]</scope>
    <source>
        <strain evidence="8 9">DSM 22900</strain>
    </source>
</reference>
<evidence type="ECO:0000256" key="3">
    <source>
        <dbReference type="ARBA" id="ARBA00022723"/>
    </source>
</evidence>
<keyword evidence="6" id="KW-0800">Toxin</keyword>
<dbReference type="HAMAP" id="MF_00265">
    <property type="entry name" value="VapC_Nob1"/>
    <property type="match status" value="1"/>
</dbReference>
<dbReference type="InterPro" id="IPR029060">
    <property type="entry name" value="PIN-like_dom_sf"/>
</dbReference>
<dbReference type="PANTHER" id="PTHR42740">
    <property type="entry name" value="RIBONUCLEASE VAPC3"/>
    <property type="match status" value="1"/>
</dbReference>
<dbReference type="GO" id="GO:0090729">
    <property type="term" value="F:toxin activity"/>
    <property type="evidence" value="ECO:0007669"/>
    <property type="project" value="UniProtKB-KW"/>
</dbReference>
<evidence type="ECO:0000256" key="6">
    <source>
        <dbReference type="HAMAP-Rule" id="MF_00265"/>
    </source>
</evidence>
<dbReference type="Gene3D" id="3.40.50.1010">
    <property type="entry name" value="5'-nuclease"/>
    <property type="match status" value="1"/>
</dbReference>
<dbReference type="InterPro" id="IPR051749">
    <property type="entry name" value="PINc/VapC_TA_RNase"/>
</dbReference>
<dbReference type="GO" id="GO:0016787">
    <property type="term" value="F:hydrolase activity"/>
    <property type="evidence" value="ECO:0007669"/>
    <property type="project" value="UniProtKB-KW"/>
</dbReference>
<organism evidence="8 9">
    <name type="scientific">Parapedobacter composti</name>
    <dbReference type="NCBI Taxonomy" id="623281"/>
    <lineage>
        <taxon>Bacteria</taxon>
        <taxon>Pseudomonadati</taxon>
        <taxon>Bacteroidota</taxon>
        <taxon>Sphingobacteriia</taxon>
        <taxon>Sphingobacteriales</taxon>
        <taxon>Sphingobacteriaceae</taxon>
        <taxon>Parapedobacter</taxon>
    </lineage>
</organism>
<dbReference type="InterPro" id="IPR002716">
    <property type="entry name" value="PIN_dom"/>
</dbReference>
<evidence type="ECO:0000256" key="5">
    <source>
        <dbReference type="ARBA" id="ARBA00022842"/>
    </source>
</evidence>
<dbReference type="EC" id="3.1.-.-" evidence="6"/>
<comment type="cofactor">
    <cofactor evidence="6">
        <name>Mg(2+)</name>
        <dbReference type="ChEBI" id="CHEBI:18420"/>
    </cofactor>
</comment>
<feature type="domain" description="PIN" evidence="7">
    <location>
        <begin position="6"/>
        <end position="125"/>
    </location>
</feature>
<gene>
    <name evidence="6" type="primary">vapC</name>
    <name evidence="8" type="ORF">SAMN05421747_11959</name>
</gene>
<dbReference type="OrthoDB" id="9811788at2"/>
<comment type="similarity">
    <text evidence="6">Belongs to the PINc/VapC protein family.</text>
</comment>
<protein>
    <recommendedName>
        <fullName evidence="6">Ribonuclease VapC</fullName>
        <shortName evidence="6">RNase VapC</shortName>
        <ecNumber evidence="6">3.1.-.-</ecNumber>
    </recommendedName>
    <alternativeName>
        <fullName evidence="6">Toxin VapC</fullName>
    </alternativeName>
</protein>
<comment type="function">
    <text evidence="6">Toxic component of a toxin-antitoxin (TA) system. An RNase.</text>
</comment>
<dbReference type="CDD" id="cd18764">
    <property type="entry name" value="PIN_MtVapC3-like"/>
    <property type="match status" value="1"/>
</dbReference>
<sequence length="135" mass="15578">MNEPLLFDTSVWIDFLNKKSTPGADLLERYILSDDQIYLTPTILQEILQGIRDDAKYEQTKDTLAYFNVLDLPPVQAAIGAADLYRTLRKKGTTIRKSNDCLIAYYALEFSITLVHNDSDFDQIEQYTDLKVWSF</sequence>
<dbReference type="Proteomes" id="UP000199577">
    <property type="component" value="Unassembled WGS sequence"/>
</dbReference>
<evidence type="ECO:0000256" key="1">
    <source>
        <dbReference type="ARBA" id="ARBA00022649"/>
    </source>
</evidence>
<dbReference type="PANTHER" id="PTHR42740:SF1">
    <property type="entry name" value="RIBONUCLEASE VAPC3"/>
    <property type="match status" value="1"/>
</dbReference>
<dbReference type="SUPFAM" id="SSF88723">
    <property type="entry name" value="PIN domain-like"/>
    <property type="match status" value="1"/>
</dbReference>